<dbReference type="AlphaFoldDB" id="A0A927C221"/>
<evidence type="ECO:0000313" key="7">
    <source>
        <dbReference type="EMBL" id="MBD2858728.1"/>
    </source>
</evidence>
<dbReference type="PANTHER" id="PTHR38098:SF1">
    <property type="entry name" value="LPS-ASSEMBLY LIPOPROTEIN LPTE"/>
    <property type="match status" value="1"/>
</dbReference>
<keyword evidence="1 6" id="KW-0732">Signal</keyword>
<keyword evidence="2" id="KW-0472">Membrane</keyword>
<comment type="caution">
    <text evidence="7">The sequence shown here is derived from an EMBL/GenBank/DDBJ whole genome shotgun (WGS) entry which is preliminary data.</text>
</comment>
<keyword evidence="8" id="KW-1185">Reference proteome</keyword>
<proteinExistence type="predicted"/>
<dbReference type="EMBL" id="JACXLD010000003">
    <property type="protein sequence ID" value="MBD2858728.1"/>
    <property type="molecule type" value="Genomic_DNA"/>
</dbReference>
<organism evidence="7 8">
    <name type="scientific">Spongiibacter pelagi</name>
    <dbReference type="NCBI Taxonomy" id="2760804"/>
    <lineage>
        <taxon>Bacteria</taxon>
        <taxon>Pseudomonadati</taxon>
        <taxon>Pseudomonadota</taxon>
        <taxon>Gammaproteobacteria</taxon>
        <taxon>Cellvibrionales</taxon>
        <taxon>Spongiibacteraceae</taxon>
        <taxon>Spongiibacter</taxon>
    </lineage>
</organism>
<evidence type="ECO:0000256" key="5">
    <source>
        <dbReference type="ARBA" id="ARBA00023288"/>
    </source>
</evidence>
<keyword evidence="4" id="KW-0998">Cell outer membrane</keyword>
<evidence type="ECO:0000256" key="2">
    <source>
        <dbReference type="ARBA" id="ARBA00023136"/>
    </source>
</evidence>
<dbReference type="RefSeq" id="WP_190763870.1">
    <property type="nucleotide sequence ID" value="NZ_JACXLD010000003.1"/>
</dbReference>
<evidence type="ECO:0000313" key="8">
    <source>
        <dbReference type="Proteomes" id="UP000610558"/>
    </source>
</evidence>
<dbReference type="InterPro" id="IPR007485">
    <property type="entry name" value="LPS_assembly_LptE"/>
</dbReference>
<dbReference type="Proteomes" id="UP000610558">
    <property type="component" value="Unassembled WGS sequence"/>
</dbReference>
<dbReference type="GO" id="GO:1990351">
    <property type="term" value="C:transporter complex"/>
    <property type="evidence" value="ECO:0007669"/>
    <property type="project" value="TreeGrafter"/>
</dbReference>
<sequence>MGLSKTVKFVLCACLCSLLLSGCGFALRGSAAIPMQLQPIYVSSAVESQEFAQSIRRQLEINNIAVSSHASEARLRVEIELMKPQRRSTALDFEARDAEYELFERCELILSDGSGKMLRGPRVLEQRRLIVNDTDNPVGEQTESSIVRAEMLEQLSIQAVKQVEYWVARLNESQP</sequence>
<dbReference type="GO" id="GO:0015920">
    <property type="term" value="P:lipopolysaccharide transport"/>
    <property type="evidence" value="ECO:0007669"/>
    <property type="project" value="TreeGrafter"/>
</dbReference>
<evidence type="ECO:0000256" key="4">
    <source>
        <dbReference type="ARBA" id="ARBA00023237"/>
    </source>
</evidence>
<reference evidence="7" key="1">
    <citation type="submission" date="2020-09" db="EMBL/GenBank/DDBJ databases">
        <authorList>
            <person name="Yoon J.-W."/>
        </authorList>
    </citation>
    <scope>NUCLEOTIDE SEQUENCE</scope>
    <source>
        <strain evidence="7">KMU-158</strain>
    </source>
</reference>
<dbReference type="Pfam" id="PF04390">
    <property type="entry name" value="LptE"/>
    <property type="match status" value="1"/>
</dbReference>
<name>A0A927C221_9GAMM</name>
<dbReference type="GO" id="GO:0001530">
    <property type="term" value="F:lipopolysaccharide binding"/>
    <property type="evidence" value="ECO:0007669"/>
    <property type="project" value="TreeGrafter"/>
</dbReference>
<dbReference type="Gene3D" id="3.30.160.150">
    <property type="entry name" value="Lipoprotein like domain"/>
    <property type="match status" value="1"/>
</dbReference>
<evidence type="ECO:0000256" key="3">
    <source>
        <dbReference type="ARBA" id="ARBA00023139"/>
    </source>
</evidence>
<feature type="signal peptide" evidence="6">
    <location>
        <begin position="1"/>
        <end position="26"/>
    </location>
</feature>
<keyword evidence="3" id="KW-0564">Palmitate</keyword>
<dbReference type="PANTHER" id="PTHR38098">
    <property type="entry name" value="LPS-ASSEMBLY LIPOPROTEIN LPTE"/>
    <property type="match status" value="1"/>
</dbReference>
<feature type="chain" id="PRO_5037092074" description="LPS-assembly lipoprotein LptE" evidence="6">
    <location>
        <begin position="27"/>
        <end position="175"/>
    </location>
</feature>
<dbReference type="GO" id="GO:0043165">
    <property type="term" value="P:Gram-negative-bacterium-type cell outer membrane assembly"/>
    <property type="evidence" value="ECO:0007669"/>
    <property type="project" value="InterPro"/>
</dbReference>
<evidence type="ECO:0000256" key="1">
    <source>
        <dbReference type="ARBA" id="ARBA00022729"/>
    </source>
</evidence>
<dbReference type="GO" id="GO:0019867">
    <property type="term" value="C:outer membrane"/>
    <property type="evidence" value="ECO:0007669"/>
    <property type="project" value="InterPro"/>
</dbReference>
<evidence type="ECO:0008006" key="9">
    <source>
        <dbReference type="Google" id="ProtNLM"/>
    </source>
</evidence>
<accession>A0A927C221</accession>
<protein>
    <recommendedName>
        <fullName evidence="9">LPS-assembly lipoprotein LptE</fullName>
    </recommendedName>
</protein>
<gene>
    <name evidence="7" type="ORF">IB286_06855</name>
</gene>
<keyword evidence="5" id="KW-0449">Lipoprotein</keyword>
<dbReference type="PROSITE" id="PS51257">
    <property type="entry name" value="PROKAR_LIPOPROTEIN"/>
    <property type="match status" value="1"/>
</dbReference>
<evidence type="ECO:0000256" key="6">
    <source>
        <dbReference type="SAM" id="SignalP"/>
    </source>
</evidence>